<name>A0A346NHI4_9ALTE</name>
<dbReference type="GO" id="GO:0090313">
    <property type="term" value="P:regulation of protein targeting to membrane"/>
    <property type="evidence" value="ECO:0007669"/>
    <property type="project" value="TreeGrafter"/>
</dbReference>
<dbReference type="EMBL" id="CP031769">
    <property type="protein sequence ID" value="AXR04991.1"/>
    <property type="molecule type" value="Genomic_DNA"/>
</dbReference>
<dbReference type="AlphaFoldDB" id="A0A346NHI4"/>
<dbReference type="PANTHER" id="PTHR30441">
    <property type="entry name" value="DUF748 DOMAIN-CONTAINING PROTEIN"/>
    <property type="match status" value="1"/>
</dbReference>
<evidence type="ECO:0000313" key="1">
    <source>
        <dbReference type="EMBL" id="AXR04991.1"/>
    </source>
</evidence>
<dbReference type="InterPro" id="IPR052894">
    <property type="entry name" value="AsmA-related"/>
</dbReference>
<reference evidence="1 2" key="1">
    <citation type="submission" date="2018-08" db="EMBL/GenBank/DDBJ databases">
        <title>Salinimonas sediminis sp. nov., a piezophilic bacterium isolated from a deep-sea sediment sample from the New Britain Trench.</title>
        <authorList>
            <person name="Cao J."/>
        </authorList>
    </citation>
    <scope>NUCLEOTIDE SEQUENCE [LARGE SCALE GENOMIC DNA]</scope>
    <source>
        <strain evidence="1 2">N102</strain>
    </source>
</reference>
<organism evidence="1 2">
    <name type="scientific">Salinimonas sediminis</name>
    <dbReference type="NCBI Taxonomy" id="2303538"/>
    <lineage>
        <taxon>Bacteria</taxon>
        <taxon>Pseudomonadati</taxon>
        <taxon>Pseudomonadota</taxon>
        <taxon>Gammaproteobacteria</taxon>
        <taxon>Alteromonadales</taxon>
        <taxon>Alteromonadaceae</taxon>
        <taxon>Alteromonas/Salinimonas group</taxon>
        <taxon>Salinimonas</taxon>
    </lineage>
</organism>
<dbReference type="PANTHER" id="PTHR30441:SF8">
    <property type="entry name" value="DUF748 DOMAIN-CONTAINING PROTEIN"/>
    <property type="match status" value="1"/>
</dbReference>
<protein>
    <submittedName>
        <fullName evidence="1">DUF748 domain-containing protein</fullName>
    </submittedName>
</protein>
<proteinExistence type="predicted"/>
<accession>A0A346NHI4</accession>
<dbReference type="Proteomes" id="UP000262073">
    <property type="component" value="Chromosome"/>
</dbReference>
<dbReference type="KEGG" id="salm:D0Y50_00570"/>
<dbReference type="GO" id="GO:0005886">
    <property type="term" value="C:plasma membrane"/>
    <property type="evidence" value="ECO:0007669"/>
    <property type="project" value="TreeGrafter"/>
</dbReference>
<gene>
    <name evidence="1" type="ORF">D0Y50_00570</name>
</gene>
<dbReference type="OrthoDB" id="9771783at2"/>
<sequence length="370" mass="40700">MARSSRLIKGFIVLLLVVIAIRLALPYAAQWYINRTLSQPGDYHGKVGDVDLMLWRGAYSLEQIILVQDGGSVERPLFKADKVEFSLLWSALIRGRGVGDVTLTRPEINFIDAANDQQDQTGESENWLNLANQLFPLRIDKLAIIEGQIAFYNPDAAPPIDVALHAINGEAYNLVNSRDLSKDLVARAKFVAQTAEQGTLSVQSQLNPSTKNPTFDIDVQANDVALVNFKNLLDTYAPFDLEAGTLELAAEIASDDGYVQGYVKPILHNVEVFSWKGDIKRDNDGFFKGVVEATSAFIAELFENQSQDQIATRIPIEGQLDNPQTPVLPALGAIIKNAFIEALQGSVEESVDLNDATKSREAANDEVEKQ</sequence>
<keyword evidence="2" id="KW-1185">Reference proteome</keyword>
<dbReference type="RefSeq" id="WP_117314979.1">
    <property type="nucleotide sequence ID" value="NZ_CP031769.1"/>
</dbReference>
<evidence type="ECO:0000313" key="2">
    <source>
        <dbReference type="Proteomes" id="UP000262073"/>
    </source>
</evidence>